<comment type="caution">
    <text evidence="1">The sequence shown here is derived from an EMBL/GenBank/DDBJ whole genome shotgun (WGS) entry which is preliminary data.</text>
</comment>
<evidence type="ECO:0000313" key="2">
    <source>
        <dbReference type="Proteomes" id="UP000236290"/>
    </source>
</evidence>
<name>A0A2K0TLS4_TRIHA</name>
<dbReference type="Proteomes" id="UP000236290">
    <property type="component" value="Unassembled WGS sequence"/>
</dbReference>
<dbReference type="OrthoDB" id="1658288at2759"/>
<dbReference type="AlphaFoldDB" id="A0A2K0TLS4"/>
<gene>
    <name evidence="1" type="ORF">THARTR1_10798</name>
</gene>
<accession>A0A2K0TLS4</accession>
<evidence type="ECO:0008006" key="3">
    <source>
        <dbReference type="Google" id="ProtNLM"/>
    </source>
</evidence>
<protein>
    <recommendedName>
        <fullName evidence="3">NACHT domain-containing protein</fullName>
    </recommendedName>
</protein>
<dbReference type="EMBL" id="MTYI01000271">
    <property type="protein sequence ID" value="PNP46476.1"/>
    <property type="molecule type" value="Genomic_DNA"/>
</dbReference>
<sequence length="167" mass="19598">MVRLERILRQLLHQDKVKMDLVLFFDALDEFDGHLDKMSDFLKDLVERLDTSATQVKVCFSSRPWKKLNDHFAEYPGFSLQDYTKADIAKYATGSFTRLEITNSPQRDKIMEIIPSIISRANGVFLWVRLAMKELFDTIAETPEAELSDRLQQKLRELPTDLFEFYK</sequence>
<evidence type="ECO:0000313" key="1">
    <source>
        <dbReference type="EMBL" id="PNP46476.1"/>
    </source>
</evidence>
<proteinExistence type="predicted"/>
<organism evidence="1 2">
    <name type="scientific">Trichoderma harzianum</name>
    <name type="common">Hypocrea lixii</name>
    <dbReference type="NCBI Taxonomy" id="5544"/>
    <lineage>
        <taxon>Eukaryota</taxon>
        <taxon>Fungi</taxon>
        <taxon>Dikarya</taxon>
        <taxon>Ascomycota</taxon>
        <taxon>Pezizomycotina</taxon>
        <taxon>Sordariomycetes</taxon>
        <taxon>Hypocreomycetidae</taxon>
        <taxon>Hypocreales</taxon>
        <taxon>Hypocreaceae</taxon>
        <taxon>Trichoderma</taxon>
    </lineage>
</organism>
<dbReference type="PANTHER" id="PTHR10039:SF5">
    <property type="entry name" value="NACHT DOMAIN-CONTAINING PROTEIN"/>
    <property type="match status" value="1"/>
</dbReference>
<dbReference type="PANTHER" id="PTHR10039">
    <property type="entry name" value="AMELOGENIN"/>
    <property type="match status" value="1"/>
</dbReference>
<reference evidence="1 2" key="1">
    <citation type="submission" date="2017-02" db="EMBL/GenBank/DDBJ databases">
        <title>Genomes of Trichoderma spp. with biocontrol activity.</title>
        <authorList>
            <person name="Gardiner D."/>
            <person name="Kazan K."/>
            <person name="Vos C."/>
            <person name="Harvey P."/>
        </authorList>
    </citation>
    <scope>NUCLEOTIDE SEQUENCE [LARGE SCALE GENOMIC DNA]</scope>
    <source>
        <strain evidence="1 2">Tr1</strain>
    </source>
</reference>